<dbReference type="PANTHER" id="PTHR33121:SF70">
    <property type="entry name" value="SIGNALING PROTEIN YKOW"/>
    <property type="match status" value="1"/>
</dbReference>
<dbReference type="InterPro" id="IPR001633">
    <property type="entry name" value="EAL_dom"/>
</dbReference>
<dbReference type="CDD" id="cd01948">
    <property type="entry name" value="EAL"/>
    <property type="match status" value="1"/>
</dbReference>
<keyword evidence="3" id="KW-1185">Reference proteome</keyword>
<dbReference type="RefSeq" id="WP_255042297.1">
    <property type="nucleotide sequence ID" value="NZ_JANEYT010000018.1"/>
</dbReference>
<reference evidence="2 3" key="1">
    <citation type="submission" date="2022-07" db="EMBL/GenBank/DDBJ databases">
        <title>Photobacterium pectinilyticum sp. nov., a marine bacterium isolated from surface seawater of Qingdao offshore.</title>
        <authorList>
            <person name="Wang X."/>
        </authorList>
    </citation>
    <scope>NUCLEOTIDE SEQUENCE [LARGE SCALE GENOMIC DNA]</scope>
    <source>
        <strain evidence="2 3">ZSDE20</strain>
    </source>
</reference>
<gene>
    <name evidence="2" type="ORF">NHN17_10115</name>
</gene>
<accession>A0ABT1N0Z0</accession>
<dbReference type="EMBL" id="JANEYT010000018">
    <property type="protein sequence ID" value="MCQ1058413.1"/>
    <property type="molecule type" value="Genomic_DNA"/>
</dbReference>
<dbReference type="PANTHER" id="PTHR33121">
    <property type="entry name" value="CYCLIC DI-GMP PHOSPHODIESTERASE PDEF"/>
    <property type="match status" value="1"/>
</dbReference>
<protein>
    <submittedName>
        <fullName evidence="2">EAL domain-containing protein</fullName>
    </submittedName>
</protein>
<dbReference type="InterPro" id="IPR050706">
    <property type="entry name" value="Cyclic-di-GMP_PDE-like"/>
</dbReference>
<evidence type="ECO:0000259" key="1">
    <source>
        <dbReference type="PROSITE" id="PS50883"/>
    </source>
</evidence>
<evidence type="ECO:0000313" key="3">
    <source>
        <dbReference type="Proteomes" id="UP001524460"/>
    </source>
</evidence>
<sequence length="433" mass="49763">MILSNNCTSTYSCSEIVVDRRSLYLELERRIKSGICFTVLLVKVSNYLNLARTQGFEKADRNIGRTIDAVKRLFPVLVDDKVALFSLHRFDFDNIAIVIDREVSVDERNRFFMAMTNDLPDILNFHFGWKVHDAAKNERLSPDVMLLDCLDDILLRLELSQSVTVPPEGQYNFSDEDLKKAMDHGELDLFLQPLVDLDKNEICGVEALCRWRHPEHGILVPPHFLGWFDYYKRNYELDEYVIAKAFAIASDWQRKGIDIPISINLDSKTLGHYSFQKTLRERLNQYKVLPKQIKFEITETRVIKEDSYEKRVIEKLQEKGFKVSLDDFGSGSTNCSYLYFLAPDQVKLDRVFTAHLNDGAHADDHSLLMLSSAINMVKAKKGIEIVAEGVENEYQASILRELGCGIAQGWLFGRPMPSDEMELQIMLQMENAA</sequence>
<dbReference type="Gene3D" id="3.20.20.450">
    <property type="entry name" value="EAL domain"/>
    <property type="match status" value="1"/>
</dbReference>
<comment type="caution">
    <text evidence="2">The sequence shown here is derived from an EMBL/GenBank/DDBJ whole genome shotgun (WGS) entry which is preliminary data.</text>
</comment>
<evidence type="ECO:0000313" key="2">
    <source>
        <dbReference type="EMBL" id="MCQ1058413.1"/>
    </source>
</evidence>
<organism evidence="2 3">
    <name type="scientific">Photobacterium pectinilyticum</name>
    <dbReference type="NCBI Taxonomy" id="2906793"/>
    <lineage>
        <taxon>Bacteria</taxon>
        <taxon>Pseudomonadati</taxon>
        <taxon>Pseudomonadota</taxon>
        <taxon>Gammaproteobacteria</taxon>
        <taxon>Vibrionales</taxon>
        <taxon>Vibrionaceae</taxon>
        <taxon>Photobacterium</taxon>
    </lineage>
</organism>
<proteinExistence type="predicted"/>
<dbReference type="InterPro" id="IPR035919">
    <property type="entry name" value="EAL_sf"/>
</dbReference>
<name>A0ABT1N0Z0_9GAMM</name>
<feature type="domain" description="EAL" evidence="1">
    <location>
        <begin position="171"/>
        <end position="429"/>
    </location>
</feature>
<dbReference type="SUPFAM" id="SSF141868">
    <property type="entry name" value="EAL domain-like"/>
    <property type="match status" value="1"/>
</dbReference>
<dbReference type="PROSITE" id="PS50883">
    <property type="entry name" value="EAL"/>
    <property type="match status" value="1"/>
</dbReference>
<dbReference type="SMART" id="SM00052">
    <property type="entry name" value="EAL"/>
    <property type="match status" value="1"/>
</dbReference>
<dbReference type="Proteomes" id="UP001524460">
    <property type="component" value="Unassembled WGS sequence"/>
</dbReference>
<dbReference type="Pfam" id="PF00563">
    <property type="entry name" value="EAL"/>
    <property type="match status" value="1"/>
</dbReference>